<reference evidence="2" key="1">
    <citation type="journal article" date="2019" name="Int. J. Syst. Evol. Microbiol.">
        <title>The Global Catalogue of Microorganisms (GCM) 10K type strain sequencing project: providing services to taxonomists for standard genome sequencing and annotation.</title>
        <authorList>
            <consortium name="The Broad Institute Genomics Platform"/>
            <consortium name="The Broad Institute Genome Sequencing Center for Infectious Disease"/>
            <person name="Wu L."/>
            <person name="Ma J."/>
        </authorList>
    </citation>
    <scope>NUCLEOTIDE SEQUENCE [LARGE SCALE GENOMIC DNA]</scope>
    <source>
        <strain evidence="2">JCM 17085</strain>
    </source>
</reference>
<sequence length="347" mass="39448">MRSIRQINNLLLNEIAEILISKTPGVTNVGLFYGKAGIALFFYKYSLYANDNRFKKFAELLIDDVCGQMSSISSLSFSEGLSGIGWCFAHLFQNNFLDNDTDEILLEIDEIIIKKQSQHCVMYENSGDVFGSGIYCLSRLYTPEINRNTTYLLSKTQNVLFLIDECENILYNHLSKNLYVPAIRLQTLISIVYFLLEAYKLGLNIEKVKKVLSCLPDYFKSSLKLYIDNIDRDLLLTQINEITLILNDEDCKIKCESVLEIISQVPDFKIAIGNLTNDCCKISLYNLIYRRQLTNSKQVGYLSDIYRIVNNNILIEDILSNVHDYNLGLNGGIAGLGLSLLDAINKQ</sequence>
<dbReference type="Pfam" id="PF05147">
    <property type="entry name" value="LANC_like"/>
    <property type="match status" value="1"/>
</dbReference>
<keyword evidence="2" id="KW-1185">Reference proteome</keyword>
<dbReference type="RefSeq" id="WP_345106309.1">
    <property type="nucleotide sequence ID" value="NZ_BAABCV010000011.1"/>
</dbReference>
<dbReference type="Gene3D" id="1.50.10.20">
    <property type="match status" value="1"/>
</dbReference>
<dbReference type="EMBL" id="BAABCV010000011">
    <property type="protein sequence ID" value="GAA4102866.1"/>
    <property type="molecule type" value="Genomic_DNA"/>
</dbReference>
<protein>
    <recommendedName>
        <fullName evidence="3">Lanthionine synthetase-like protein</fullName>
    </recommendedName>
</protein>
<dbReference type="SUPFAM" id="SSF158745">
    <property type="entry name" value="LanC-like"/>
    <property type="match status" value="1"/>
</dbReference>
<evidence type="ECO:0000313" key="2">
    <source>
        <dbReference type="Proteomes" id="UP001500841"/>
    </source>
</evidence>
<organism evidence="1 2">
    <name type="scientific">Mucilaginibacter panaciglaebae</name>
    <dbReference type="NCBI Taxonomy" id="502331"/>
    <lineage>
        <taxon>Bacteria</taxon>
        <taxon>Pseudomonadati</taxon>
        <taxon>Bacteroidota</taxon>
        <taxon>Sphingobacteriia</taxon>
        <taxon>Sphingobacteriales</taxon>
        <taxon>Sphingobacteriaceae</taxon>
        <taxon>Mucilaginibacter</taxon>
    </lineage>
</organism>
<gene>
    <name evidence="1" type="ORF">GCM10022392_30080</name>
</gene>
<comment type="caution">
    <text evidence="1">The sequence shown here is derived from an EMBL/GenBank/DDBJ whole genome shotgun (WGS) entry which is preliminary data.</text>
</comment>
<evidence type="ECO:0000313" key="1">
    <source>
        <dbReference type="EMBL" id="GAA4102866.1"/>
    </source>
</evidence>
<dbReference type="InterPro" id="IPR007822">
    <property type="entry name" value="LANC-like"/>
</dbReference>
<evidence type="ECO:0008006" key="3">
    <source>
        <dbReference type="Google" id="ProtNLM"/>
    </source>
</evidence>
<dbReference type="Proteomes" id="UP001500841">
    <property type="component" value="Unassembled WGS sequence"/>
</dbReference>
<name>A0ABP7X263_9SPHI</name>
<proteinExistence type="predicted"/>
<accession>A0ABP7X263</accession>